<accession>A0A8S5QG28</accession>
<dbReference type="EMBL" id="BK015652">
    <property type="protein sequence ID" value="DAE18207.1"/>
    <property type="molecule type" value="Genomic_DNA"/>
</dbReference>
<organism evidence="1">
    <name type="scientific">Myoviridae sp. ctdNl2</name>
    <dbReference type="NCBI Taxonomy" id="2825140"/>
    <lineage>
        <taxon>Viruses</taxon>
        <taxon>Duplodnaviria</taxon>
        <taxon>Heunggongvirae</taxon>
        <taxon>Uroviricota</taxon>
        <taxon>Caudoviricetes</taxon>
    </lineage>
</organism>
<reference evidence="1" key="1">
    <citation type="journal article" date="2021" name="Proc. Natl. Acad. Sci. U.S.A.">
        <title>A Catalog of Tens of Thousands of Viruses from Human Metagenomes Reveals Hidden Associations with Chronic Diseases.</title>
        <authorList>
            <person name="Tisza M.J."/>
            <person name="Buck C.B."/>
        </authorList>
    </citation>
    <scope>NUCLEOTIDE SEQUENCE</scope>
    <source>
        <strain evidence="1">CtdNl2</strain>
    </source>
</reference>
<proteinExistence type="predicted"/>
<sequence length="142" mass="16481">MSFDDIKFNSEYSPDDIQKITKGFVDMVKYLKNNESYFSSVVNECDKALGDLYHYCELHYPTDRSGKTKVVQGIRDISITRRKAKDMLELIDSIIKLDTPIINDVYKMSNNVTKSYIKLFLKERVYVPRVLSELFEGGDEIS</sequence>
<protein>
    <submittedName>
        <fullName evidence="1">Uncharacterized protein</fullName>
    </submittedName>
</protein>
<evidence type="ECO:0000313" key="1">
    <source>
        <dbReference type="EMBL" id="DAE18207.1"/>
    </source>
</evidence>
<name>A0A8S5QG28_9CAUD</name>